<comment type="caution">
    <text evidence="1">The sequence shown here is derived from an EMBL/GenBank/DDBJ whole genome shotgun (WGS) entry which is preliminary data.</text>
</comment>
<accession>A0ABW8A1X5</accession>
<dbReference type="Pfam" id="PF13560">
    <property type="entry name" value="HTH_31"/>
    <property type="match status" value="1"/>
</dbReference>
<protein>
    <submittedName>
        <fullName evidence="1">Helix-turn-helix domain-containing protein</fullName>
    </submittedName>
</protein>
<dbReference type="SUPFAM" id="SSF47413">
    <property type="entry name" value="lambda repressor-like DNA-binding domains"/>
    <property type="match status" value="1"/>
</dbReference>
<dbReference type="Proteomes" id="UP001612928">
    <property type="component" value="Unassembled WGS sequence"/>
</dbReference>
<dbReference type="EMBL" id="JBITMB010000003">
    <property type="protein sequence ID" value="MFI7440793.1"/>
    <property type="molecule type" value="Genomic_DNA"/>
</dbReference>
<sequence>MKHKGIRQMPTEGAEPVVIPADLWQRPDMISALTKRDIGHVFRLIRQFAGCSQTRIGVAVGLSQGKVSEIMKGAVQVTSLEVFERVADGLHMPDPARMTLGLAPQRPSLQVTHQETGPPRDVDAHPPAKYLASLTGSSSRPVILGLRHVLAGHIQAEAIMGPPLLISAVKSQIPIVGQVCRVTRGADRAEALTFASELLEFCGWLHQDIGDFTRAMMWTNKALDYAMELGDQRTISYILMRKSLIAIESGDHGHGLGLANAAMSRADALTPRLRAVVLRTRAIAHAHLGEAADSAADSETALTEATAGLTQDENDCAPYCTPAYVAMETGATRLLLGHPSAAIPVFESSRSQWSLTSQARDHALLLTRTATAYAMAGERDQACSVIEEAIPRLQALRSSRVAGQLTTLRAHMRQWAADPGVKDLLTRLDITAESFSLPAPEPRGDQ</sequence>
<dbReference type="CDD" id="cd00093">
    <property type="entry name" value="HTH_XRE"/>
    <property type="match status" value="1"/>
</dbReference>
<proteinExistence type="predicted"/>
<organism evidence="1 2">
    <name type="scientific">Nonomuraea indica</name>
    <dbReference type="NCBI Taxonomy" id="1581193"/>
    <lineage>
        <taxon>Bacteria</taxon>
        <taxon>Bacillati</taxon>
        <taxon>Actinomycetota</taxon>
        <taxon>Actinomycetes</taxon>
        <taxon>Streptosporangiales</taxon>
        <taxon>Streptosporangiaceae</taxon>
        <taxon>Nonomuraea</taxon>
    </lineage>
</organism>
<dbReference type="InterPro" id="IPR001387">
    <property type="entry name" value="Cro/C1-type_HTH"/>
</dbReference>
<dbReference type="Gene3D" id="1.25.40.10">
    <property type="entry name" value="Tetratricopeptide repeat domain"/>
    <property type="match status" value="1"/>
</dbReference>
<name>A0ABW8A1X5_9ACTN</name>
<dbReference type="InterPro" id="IPR011990">
    <property type="entry name" value="TPR-like_helical_dom_sf"/>
</dbReference>
<reference evidence="1 2" key="1">
    <citation type="submission" date="2024-10" db="EMBL/GenBank/DDBJ databases">
        <title>The Natural Products Discovery Center: Release of the First 8490 Sequenced Strains for Exploring Actinobacteria Biosynthetic Diversity.</title>
        <authorList>
            <person name="Kalkreuter E."/>
            <person name="Kautsar S.A."/>
            <person name="Yang D."/>
            <person name="Bader C.D."/>
            <person name="Teijaro C.N."/>
            <person name="Fluegel L."/>
            <person name="Davis C.M."/>
            <person name="Simpson J.R."/>
            <person name="Lauterbach L."/>
            <person name="Steele A.D."/>
            <person name="Gui C."/>
            <person name="Meng S."/>
            <person name="Li G."/>
            <person name="Viehrig K."/>
            <person name="Ye F."/>
            <person name="Su P."/>
            <person name="Kiefer A.F."/>
            <person name="Nichols A."/>
            <person name="Cepeda A.J."/>
            <person name="Yan W."/>
            <person name="Fan B."/>
            <person name="Jiang Y."/>
            <person name="Adhikari A."/>
            <person name="Zheng C.-J."/>
            <person name="Schuster L."/>
            <person name="Cowan T.M."/>
            <person name="Smanski M.J."/>
            <person name="Chevrette M.G."/>
            <person name="De Carvalho L.P.S."/>
            <person name="Shen B."/>
        </authorList>
    </citation>
    <scope>NUCLEOTIDE SEQUENCE [LARGE SCALE GENOMIC DNA]</scope>
    <source>
        <strain evidence="1 2">NPDC049503</strain>
    </source>
</reference>
<dbReference type="InterPro" id="IPR010982">
    <property type="entry name" value="Lambda_DNA-bd_dom_sf"/>
</dbReference>
<dbReference type="SUPFAM" id="SSF48452">
    <property type="entry name" value="TPR-like"/>
    <property type="match status" value="1"/>
</dbReference>
<gene>
    <name evidence="1" type="ORF">ACIBP5_12635</name>
</gene>
<keyword evidence="2" id="KW-1185">Reference proteome</keyword>
<evidence type="ECO:0000313" key="2">
    <source>
        <dbReference type="Proteomes" id="UP001612928"/>
    </source>
</evidence>
<dbReference type="RefSeq" id="WP_397020593.1">
    <property type="nucleotide sequence ID" value="NZ_JBITMB010000003.1"/>
</dbReference>
<evidence type="ECO:0000313" key="1">
    <source>
        <dbReference type="EMBL" id="MFI7440793.1"/>
    </source>
</evidence>